<keyword evidence="3" id="KW-1185">Reference proteome</keyword>
<protein>
    <submittedName>
        <fullName evidence="2">Uncharacterized protein</fullName>
    </submittedName>
</protein>
<keyword evidence="1" id="KW-0472">Membrane</keyword>
<organism evidence="2 3">
    <name type="scientific">Fructilactobacillus cliffordii</name>
    <dbReference type="NCBI Taxonomy" id="2940299"/>
    <lineage>
        <taxon>Bacteria</taxon>
        <taxon>Bacillati</taxon>
        <taxon>Bacillota</taxon>
        <taxon>Bacilli</taxon>
        <taxon>Lactobacillales</taxon>
        <taxon>Lactobacillaceae</taxon>
        <taxon>Fructilactobacillus</taxon>
    </lineage>
</organism>
<proteinExistence type="predicted"/>
<reference evidence="2" key="1">
    <citation type="submission" date="2022-05" db="EMBL/GenBank/DDBJ databases">
        <authorList>
            <person name="Oliphant S.A."/>
            <person name="Watson-Haigh N.S."/>
            <person name="Sumby K.M."/>
            <person name="Gardner J.M."/>
            <person name="Jiranek V."/>
        </authorList>
    </citation>
    <scope>NUCLEOTIDE SEQUENCE</scope>
    <source>
        <strain evidence="2">KI4_B1</strain>
    </source>
</reference>
<dbReference type="Proteomes" id="UP001055911">
    <property type="component" value="Chromosome"/>
</dbReference>
<keyword evidence="1" id="KW-0812">Transmembrane</keyword>
<name>A0A9Q8ZUV0_9LACO</name>
<gene>
    <name evidence="2" type="ORF">M3M40_05440</name>
</gene>
<evidence type="ECO:0000256" key="1">
    <source>
        <dbReference type="SAM" id="Phobius"/>
    </source>
</evidence>
<accession>A0A9Q8ZUV0</accession>
<dbReference type="AlphaFoldDB" id="A0A9Q8ZUV0"/>
<keyword evidence="1" id="KW-1133">Transmembrane helix</keyword>
<feature type="transmembrane region" description="Helical" evidence="1">
    <location>
        <begin position="72"/>
        <end position="91"/>
    </location>
</feature>
<dbReference type="RefSeq" id="WP_252766448.1">
    <property type="nucleotide sequence ID" value="NZ_CP097119.1"/>
</dbReference>
<feature type="transmembrane region" description="Helical" evidence="1">
    <location>
        <begin position="21"/>
        <end position="40"/>
    </location>
</feature>
<dbReference type="EMBL" id="CP097119">
    <property type="protein sequence ID" value="USS88931.1"/>
    <property type="molecule type" value="Genomic_DNA"/>
</dbReference>
<sequence>MEYSKFKYFLFLLNLFLNNKLFIALVTIVVVLGLLAFFIYDYRANGPVLNEHHSPNHRFRHSRKSIFETHSWVKSLFLIIPAFLLLSLFVFKNSLTNIDAPDVVVPNSKPELVATGIVNRINPRTHQAEIFVIKRGNTYPVIAEVDSRTVTPYDQVIYKYEGLHIDKKDFNRLHPNDVVEIKTNKLEFKYKNHAEFKDDKHLAEKVDLFNKSDVNGVVHKIPNPAKPD</sequence>
<evidence type="ECO:0000313" key="2">
    <source>
        <dbReference type="EMBL" id="USS88931.1"/>
    </source>
</evidence>
<evidence type="ECO:0000313" key="3">
    <source>
        <dbReference type="Proteomes" id="UP001055911"/>
    </source>
</evidence>